<gene>
    <name evidence="2" type="ORF">TM448A00237_0002</name>
</gene>
<name>A0A6H1ZBV9_9ZZZZ</name>
<evidence type="ECO:0000256" key="1">
    <source>
        <dbReference type="SAM" id="MobiDB-lite"/>
    </source>
</evidence>
<proteinExistence type="predicted"/>
<protein>
    <submittedName>
        <fullName evidence="2">Uncharacterized protein</fullName>
    </submittedName>
</protein>
<feature type="compositionally biased region" description="Gly residues" evidence="1">
    <location>
        <begin position="29"/>
        <end position="45"/>
    </location>
</feature>
<feature type="region of interest" description="Disordered" evidence="1">
    <location>
        <begin position="10"/>
        <end position="45"/>
    </location>
</feature>
<feature type="compositionally biased region" description="Gly residues" evidence="1">
    <location>
        <begin position="88"/>
        <end position="101"/>
    </location>
</feature>
<reference evidence="2" key="1">
    <citation type="submission" date="2020-03" db="EMBL/GenBank/DDBJ databases">
        <title>The deep terrestrial virosphere.</title>
        <authorList>
            <person name="Holmfeldt K."/>
            <person name="Nilsson E."/>
            <person name="Simone D."/>
            <person name="Lopez-Fernandez M."/>
            <person name="Wu X."/>
            <person name="de Brujin I."/>
            <person name="Lundin D."/>
            <person name="Andersson A."/>
            <person name="Bertilsson S."/>
            <person name="Dopson M."/>
        </authorList>
    </citation>
    <scope>NUCLEOTIDE SEQUENCE</scope>
    <source>
        <strain evidence="2">TM448A00237</strain>
    </source>
</reference>
<dbReference type="EMBL" id="MT143990">
    <property type="protein sequence ID" value="QJA45396.1"/>
    <property type="molecule type" value="Genomic_DNA"/>
</dbReference>
<accession>A0A6H1ZBV9</accession>
<feature type="region of interest" description="Disordered" evidence="1">
    <location>
        <begin position="75"/>
        <end position="101"/>
    </location>
</feature>
<evidence type="ECO:0000313" key="2">
    <source>
        <dbReference type="EMBL" id="QJA45396.1"/>
    </source>
</evidence>
<sequence length="101" mass="9809">MANQDIINALSLGGGQGMPSPSAPPGMGAPIGIGGAPQGMGVQGGGDVENQINQFLISLPLPVKKAVVDALYKSQGAQGQGQPQGMPMGAGMGAGMRPGGI</sequence>
<feature type="compositionally biased region" description="Low complexity" evidence="1">
    <location>
        <begin position="75"/>
        <end position="87"/>
    </location>
</feature>
<organism evidence="2">
    <name type="scientific">viral metagenome</name>
    <dbReference type="NCBI Taxonomy" id="1070528"/>
    <lineage>
        <taxon>unclassified sequences</taxon>
        <taxon>metagenomes</taxon>
        <taxon>organismal metagenomes</taxon>
    </lineage>
</organism>
<dbReference type="AlphaFoldDB" id="A0A6H1ZBV9"/>